<evidence type="ECO:0000256" key="1">
    <source>
        <dbReference type="SAM" id="Phobius"/>
    </source>
</evidence>
<dbReference type="NCBIfam" id="TIGR03943">
    <property type="entry name" value="TIGR03943 family putative permease subunit"/>
    <property type="match status" value="1"/>
</dbReference>
<reference evidence="3" key="2">
    <citation type="journal article" date="2023" name="Gut Microbes">
        <title>Characterization of Bifidobacterium kashiwanohense that utilizes both milk- and plant-derived oligosaccharides.</title>
        <authorList>
            <person name="Orihara K."/>
            <person name="Yahagi K."/>
            <person name="Saito Y."/>
            <person name="Watanabe Y."/>
            <person name="Sasai T."/>
            <person name="Hara T."/>
            <person name="Tsukuda N."/>
            <person name="Oki K."/>
            <person name="Fujimoto J."/>
            <person name="Matsuki T."/>
        </authorList>
    </citation>
    <scope>NUCLEOTIDE SEQUENCE</scope>
    <source>
        <strain evidence="3">YIT 13062</strain>
    </source>
</reference>
<gene>
    <name evidence="3" type="ORF">OB951_04200</name>
</gene>
<evidence type="ECO:0000313" key="4">
    <source>
        <dbReference type="Proteomes" id="UP001161916"/>
    </source>
</evidence>
<feature type="domain" description="DUF1980" evidence="2">
    <location>
        <begin position="143"/>
        <end position="270"/>
    </location>
</feature>
<dbReference type="AlphaFoldDB" id="A0AA43T530"/>
<organism evidence="3 4">
    <name type="scientific">Bifidobacterium catenulatum subsp. kashiwanohense</name>
    <dbReference type="NCBI Taxonomy" id="630129"/>
    <lineage>
        <taxon>Bacteria</taxon>
        <taxon>Bacillati</taxon>
        <taxon>Actinomycetota</taxon>
        <taxon>Actinomycetes</taxon>
        <taxon>Bifidobacteriales</taxon>
        <taxon>Bifidobacteriaceae</taxon>
        <taxon>Bifidobacterium</taxon>
    </lineage>
</organism>
<accession>A0AA43T530</accession>
<dbReference type="Proteomes" id="UP001161916">
    <property type="component" value="Unassembled WGS sequence"/>
</dbReference>
<comment type="caution">
    <text evidence="3">The sequence shown here is derived from an EMBL/GenBank/DDBJ whole genome shotgun (WGS) entry which is preliminary data.</text>
</comment>
<keyword evidence="1" id="KW-0812">Transmembrane</keyword>
<dbReference type="Pfam" id="PF21537">
    <property type="entry name" value="DUF1980_C"/>
    <property type="match status" value="1"/>
</dbReference>
<keyword evidence="1" id="KW-1133">Transmembrane helix</keyword>
<feature type="transmembrane region" description="Helical" evidence="1">
    <location>
        <begin position="94"/>
        <end position="111"/>
    </location>
</feature>
<keyword evidence="1" id="KW-0472">Membrane</keyword>
<evidence type="ECO:0000259" key="2">
    <source>
        <dbReference type="Pfam" id="PF21537"/>
    </source>
</evidence>
<name>A0AA43T530_9BIFI</name>
<dbReference type="InterPro" id="IPR048447">
    <property type="entry name" value="DUF1980_C"/>
</dbReference>
<evidence type="ECO:0000313" key="3">
    <source>
        <dbReference type="EMBL" id="MDH7889806.1"/>
    </source>
</evidence>
<dbReference type="InterPro" id="IPR015402">
    <property type="entry name" value="DUF1980"/>
</dbReference>
<dbReference type="EMBL" id="JAOPMH010000003">
    <property type="protein sequence ID" value="MDH7889806.1"/>
    <property type="molecule type" value="Genomic_DNA"/>
</dbReference>
<feature type="transmembrane region" description="Helical" evidence="1">
    <location>
        <begin position="62"/>
        <end position="82"/>
    </location>
</feature>
<sequence length="272" mass="29693">MAFSSITSLAARMRFGHGTHTPHPTMADLVEGGCFAALAAAIAHAVATGTYTSLATPRAKPYLVVTAILLGLMAVAACIGMLHTATTDVRKSPRWLVALIIPALLISVPFHQSAGSGGFDAYASGRAIPIAKNVYTPDDTRHLHGLDAKRRTITIGNDEFGAWFEQIDHNPQRYAGYRIRVTGFVSYSRTYGRHEFQVARQFMSCCILDMTPFGFMAVSKGKAPAEHQWVTVEARLENGTYGASGYERQGLVLHVISLHQTKDAPTGYFYWQ</sequence>
<reference evidence="3" key="1">
    <citation type="submission" date="2022-09" db="EMBL/GenBank/DDBJ databases">
        <authorList>
            <person name="Orihara K."/>
        </authorList>
    </citation>
    <scope>NUCLEOTIDE SEQUENCE</scope>
    <source>
        <strain evidence="3">YIT 13062</strain>
    </source>
</reference>
<dbReference type="RefSeq" id="WP_281105711.1">
    <property type="nucleotide sequence ID" value="NZ_JAOPMH010000003.1"/>
</dbReference>
<proteinExistence type="predicted"/>
<protein>
    <submittedName>
        <fullName evidence="3">TIGR03943 family protein</fullName>
    </submittedName>
</protein>